<proteinExistence type="predicted"/>
<dbReference type="EMBL" id="KN718199">
    <property type="protein sequence ID" value="KJH40061.1"/>
    <property type="molecule type" value="Genomic_DNA"/>
</dbReference>
<accession>A0A0D8XC54</accession>
<keyword evidence="6" id="KW-1185">Reference proteome</keyword>
<protein>
    <submittedName>
        <fullName evidence="5">SH3 domain protein</fullName>
    </submittedName>
</protein>
<name>A0A0D8XC54_DICVI</name>
<keyword evidence="1 2" id="KW-0728">SH3 domain</keyword>
<dbReference type="SUPFAM" id="SSF50044">
    <property type="entry name" value="SH3-domain"/>
    <property type="match status" value="1"/>
</dbReference>
<dbReference type="EMBL" id="KN719984">
    <property type="protein sequence ID" value="KJH39832.1"/>
    <property type="molecule type" value="Genomic_DNA"/>
</dbReference>
<evidence type="ECO:0000313" key="4">
    <source>
        <dbReference type="EMBL" id="KJH39832.1"/>
    </source>
</evidence>
<reference evidence="6" key="2">
    <citation type="journal article" date="2016" name="Sci. Rep.">
        <title>Dictyocaulus viviparus genome, variome and transcriptome elucidate lungworm biology and support future intervention.</title>
        <authorList>
            <person name="McNulty S.N."/>
            <person name="Strube C."/>
            <person name="Rosa B.A."/>
            <person name="Martin J.C."/>
            <person name="Tyagi R."/>
            <person name="Choi Y.J."/>
            <person name="Wang Q."/>
            <person name="Hallsworth Pepin K."/>
            <person name="Zhang X."/>
            <person name="Ozersky P."/>
            <person name="Wilson R.K."/>
            <person name="Sternberg P.W."/>
            <person name="Gasser R.B."/>
            <person name="Mitreva M."/>
        </authorList>
    </citation>
    <scope>NUCLEOTIDE SEQUENCE [LARGE SCALE GENOMIC DNA]</scope>
    <source>
        <strain evidence="6">HannoverDv2000</strain>
    </source>
</reference>
<dbReference type="InterPro" id="IPR036028">
    <property type="entry name" value="SH3-like_dom_sf"/>
</dbReference>
<dbReference type="AlphaFoldDB" id="A0A0D8XC54"/>
<dbReference type="PROSITE" id="PS50002">
    <property type="entry name" value="SH3"/>
    <property type="match status" value="1"/>
</dbReference>
<evidence type="ECO:0000256" key="2">
    <source>
        <dbReference type="PROSITE-ProRule" id="PRU00192"/>
    </source>
</evidence>
<gene>
    <name evidence="5" type="ORF">DICVIV_14024</name>
    <name evidence="4" type="ORF">DICVIV_14273</name>
</gene>
<dbReference type="STRING" id="29172.A0A0D8XC54"/>
<evidence type="ECO:0000313" key="5">
    <source>
        <dbReference type="EMBL" id="KJH40061.1"/>
    </source>
</evidence>
<dbReference type="InterPro" id="IPR001452">
    <property type="entry name" value="SH3_domain"/>
</dbReference>
<dbReference type="Gene3D" id="2.30.30.40">
    <property type="entry name" value="SH3 Domains"/>
    <property type="match status" value="1"/>
</dbReference>
<dbReference type="Pfam" id="PF00018">
    <property type="entry name" value="SH3_1"/>
    <property type="match status" value="1"/>
</dbReference>
<reference evidence="5 6" key="1">
    <citation type="submission" date="2013-11" db="EMBL/GenBank/DDBJ databases">
        <title>Draft genome of the bovine lungworm Dictyocaulus viviparus.</title>
        <authorList>
            <person name="Mitreva M."/>
        </authorList>
    </citation>
    <scope>NUCLEOTIDE SEQUENCE [LARGE SCALE GENOMIC DNA]</scope>
    <source>
        <strain evidence="5 6">HannoverDv2000</strain>
    </source>
</reference>
<dbReference type="OrthoDB" id="73680at2759"/>
<feature type="domain" description="SH3" evidence="3">
    <location>
        <begin position="1"/>
        <end position="60"/>
    </location>
</feature>
<organism evidence="5 6">
    <name type="scientific">Dictyocaulus viviparus</name>
    <name type="common">Bovine lungworm</name>
    <dbReference type="NCBI Taxonomy" id="29172"/>
    <lineage>
        <taxon>Eukaryota</taxon>
        <taxon>Metazoa</taxon>
        <taxon>Ecdysozoa</taxon>
        <taxon>Nematoda</taxon>
        <taxon>Chromadorea</taxon>
        <taxon>Rhabditida</taxon>
        <taxon>Rhabditina</taxon>
        <taxon>Rhabditomorpha</taxon>
        <taxon>Strongyloidea</taxon>
        <taxon>Metastrongylidae</taxon>
        <taxon>Dictyocaulus</taxon>
    </lineage>
</organism>
<evidence type="ECO:0000313" key="6">
    <source>
        <dbReference type="Proteomes" id="UP000053766"/>
    </source>
</evidence>
<dbReference type="Proteomes" id="UP000053766">
    <property type="component" value="Unassembled WGS sequence"/>
</dbReference>
<sequence length="60" mass="7099">MSYRALYKYTPTKSDEVSLEVNDIIFVVEKCEDGWYIDKKNKLLFFDSGIKEDKARITIM</sequence>
<evidence type="ECO:0000259" key="3">
    <source>
        <dbReference type="PROSITE" id="PS50002"/>
    </source>
</evidence>
<evidence type="ECO:0000256" key="1">
    <source>
        <dbReference type="ARBA" id="ARBA00022443"/>
    </source>
</evidence>